<keyword evidence="6" id="KW-0418">Kinase</keyword>
<dbReference type="InterPro" id="IPR050482">
    <property type="entry name" value="Sensor_HK_TwoCompSys"/>
</dbReference>
<feature type="transmembrane region" description="Helical" evidence="9">
    <location>
        <begin position="72"/>
        <end position="89"/>
    </location>
</feature>
<reference evidence="12" key="1">
    <citation type="journal article" date="2019" name="Int. J. Syst. Evol. Microbiol.">
        <title>The Global Catalogue of Microorganisms (GCM) 10K type strain sequencing project: providing services to taxonomists for standard genome sequencing and annotation.</title>
        <authorList>
            <consortium name="The Broad Institute Genomics Platform"/>
            <consortium name="The Broad Institute Genome Sequencing Center for Infectious Disease"/>
            <person name="Wu L."/>
            <person name="Ma J."/>
        </authorList>
    </citation>
    <scope>NUCLEOTIDE SEQUENCE [LARGE SCALE GENOMIC DNA]</scope>
    <source>
        <strain evidence="12">JCM 4376</strain>
    </source>
</reference>
<dbReference type="Gene3D" id="3.30.565.10">
    <property type="entry name" value="Histidine kinase-like ATPase, C-terminal domain"/>
    <property type="match status" value="1"/>
</dbReference>
<evidence type="ECO:0000256" key="8">
    <source>
        <dbReference type="ARBA" id="ARBA00023012"/>
    </source>
</evidence>
<evidence type="ECO:0000256" key="9">
    <source>
        <dbReference type="SAM" id="Phobius"/>
    </source>
</evidence>
<dbReference type="InterPro" id="IPR036890">
    <property type="entry name" value="HATPase_C_sf"/>
</dbReference>
<dbReference type="Pfam" id="PF02518">
    <property type="entry name" value="HATPase_c"/>
    <property type="match status" value="1"/>
</dbReference>
<evidence type="ECO:0000259" key="10">
    <source>
        <dbReference type="SMART" id="SM00387"/>
    </source>
</evidence>
<feature type="transmembrane region" description="Helical" evidence="9">
    <location>
        <begin position="48"/>
        <end position="66"/>
    </location>
</feature>
<sequence length="406" mass="41842">MSPHYRPLPPSPGASGPPWTVRDALVAVGAAVVDLLGYTVGGPDGGRPVSLTTLVLLVLAAVPLLTRRRYPLATLAGVLVLGLALNLSGPMPHHFSGTLTVALFAVAWSCGLVVAAPAALVAAAVTLLGRGLPLPPPAADVASNVLAAGLVIAAAEALKRWRYAVEVRRRLLADRAVAQERRRIARELHDIVAHHITTMQLMAGGARTNLGGDTEVVRDALVTLEGSGRMALREMRHLLDVLRAGDEPEEAPSAPQPGVGSLGQLVDESRRAGLPIDFAVLGAQRPLPPSTGLAVFRIVQEALTNTRKHAGRAQARVRLTYHPDRITVEVSDNGTAASADTLVGGLAGAAGAGGPRVGRTGYGLIGMRERVALQGGSMVAGGLDGGGFRVAATLPAAPVDGEERLG</sequence>
<evidence type="ECO:0000256" key="1">
    <source>
        <dbReference type="ARBA" id="ARBA00000085"/>
    </source>
</evidence>
<evidence type="ECO:0000256" key="7">
    <source>
        <dbReference type="ARBA" id="ARBA00022840"/>
    </source>
</evidence>
<comment type="catalytic activity">
    <reaction evidence="1">
        <text>ATP + protein L-histidine = ADP + protein N-phospho-L-histidine.</text>
        <dbReference type="EC" id="2.7.13.3"/>
    </reaction>
</comment>
<dbReference type="PANTHER" id="PTHR24421:SF10">
    <property type="entry name" value="NITRATE_NITRITE SENSOR PROTEIN NARQ"/>
    <property type="match status" value="1"/>
</dbReference>
<feature type="domain" description="Histidine kinase/HSP90-like ATPase" evidence="10">
    <location>
        <begin position="290"/>
        <end position="398"/>
    </location>
</feature>
<dbReference type="SMART" id="SM00387">
    <property type="entry name" value="HATPase_c"/>
    <property type="match status" value="1"/>
</dbReference>
<organism evidence="11 12">
    <name type="scientific">Streptomyces gelaticus</name>
    <dbReference type="NCBI Taxonomy" id="285446"/>
    <lineage>
        <taxon>Bacteria</taxon>
        <taxon>Bacillati</taxon>
        <taxon>Actinomycetota</taxon>
        <taxon>Actinomycetes</taxon>
        <taxon>Kitasatosporales</taxon>
        <taxon>Streptomycetaceae</taxon>
        <taxon>Streptomyces</taxon>
    </lineage>
</organism>
<dbReference type="PANTHER" id="PTHR24421">
    <property type="entry name" value="NITRATE/NITRITE SENSOR PROTEIN NARX-RELATED"/>
    <property type="match status" value="1"/>
</dbReference>
<evidence type="ECO:0000256" key="2">
    <source>
        <dbReference type="ARBA" id="ARBA00012438"/>
    </source>
</evidence>
<dbReference type="RefSeq" id="WP_189548073.1">
    <property type="nucleotide sequence ID" value="NZ_BMTF01000044.1"/>
</dbReference>
<dbReference type="Gene3D" id="1.20.5.1930">
    <property type="match status" value="1"/>
</dbReference>
<keyword evidence="8" id="KW-0902">Two-component regulatory system</keyword>
<dbReference type="Proteomes" id="UP000660675">
    <property type="component" value="Unassembled WGS sequence"/>
</dbReference>
<evidence type="ECO:0000256" key="5">
    <source>
        <dbReference type="ARBA" id="ARBA00022741"/>
    </source>
</evidence>
<evidence type="ECO:0000256" key="4">
    <source>
        <dbReference type="ARBA" id="ARBA00022679"/>
    </source>
</evidence>
<keyword evidence="7" id="KW-0067">ATP-binding</keyword>
<evidence type="ECO:0000256" key="6">
    <source>
        <dbReference type="ARBA" id="ARBA00022777"/>
    </source>
</evidence>
<dbReference type="EMBL" id="BMTF01000044">
    <property type="protein sequence ID" value="GGV97052.1"/>
    <property type="molecule type" value="Genomic_DNA"/>
</dbReference>
<keyword evidence="9" id="KW-0812">Transmembrane</keyword>
<feature type="transmembrane region" description="Helical" evidence="9">
    <location>
        <begin position="101"/>
        <end position="129"/>
    </location>
</feature>
<dbReference type="Pfam" id="PF07730">
    <property type="entry name" value="HisKA_3"/>
    <property type="match status" value="1"/>
</dbReference>
<dbReference type="EC" id="2.7.13.3" evidence="2"/>
<evidence type="ECO:0000313" key="11">
    <source>
        <dbReference type="EMBL" id="GGV97052.1"/>
    </source>
</evidence>
<name>A0ABQ2W9Q4_9ACTN</name>
<evidence type="ECO:0000313" key="12">
    <source>
        <dbReference type="Proteomes" id="UP000660675"/>
    </source>
</evidence>
<feature type="transmembrane region" description="Helical" evidence="9">
    <location>
        <begin position="20"/>
        <end position="41"/>
    </location>
</feature>
<dbReference type="InterPro" id="IPR003594">
    <property type="entry name" value="HATPase_dom"/>
</dbReference>
<keyword evidence="9" id="KW-0472">Membrane</keyword>
<keyword evidence="3" id="KW-0597">Phosphoprotein</keyword>
<dbReference type="InterPro" id="IPR011712">
    <property type="entry name" value="Sig_transdc_His_kin_sub3_dim/P"/>
</dbReference>
<keyword evidence="4" id="KW-0808">Transferase</keyword>
<proteinExistence type="predicted"/>
<accession>A0ABQ2W9Q4</accession>
<gene>
    <name evidence="11" type="ORF">GCM10015535_67600</name>
</gene>
<comment type="caution">
    <text evidence="11">The sequence shown here is derived from an EMBL/GenBank/DDBJ whole genome shotgun (WGS) entry which is preliminary data.</text>
</comment>
<dbReference type="CDD" id="cd16917">
    <property type="entry name" value="HATPase_UhpB-NarQ-NarX-like"/>
    <property type="match status" value="1"/>
</dbReference>
<evidence type="ECO:0000256" key="3">
    <source>
        <dbReference type="ARBA" id="ARBA00022553"/>
    </source>
</evidence>
<protein>
    <recommendedName>
        <fullName evidence="2">histidine kinase</fullName>
        <ecNumber evidence="2">2.7.13.3</ecNumber>
    </recommendedName>
</protein>
<keyword evidence="5" id="KW-0547">Nucleotide-binding</keyword>
<keyword evidence="12" id="KW-1185">Reference proteome</keyword>
<keyword evidence="9" id="KW-1133">Transmembrane helix</keyword>
<dbReference type="SUPFAM" id="SSF55874">
    <property type="entry name" value="ATPase domain of HSP90 chaperone/DNA topoisomerase II/histidine kinase"/>
    <property type="match status" value="1"/>
</dbReference>